<feature type="region of interest" description="Disordered" evidence="1">
    <location>
        <begin position="1"/>
        <end position="30"/>
    </location>
</feature>
<evidence type="ECO:0000313" key="2">
    <source>
        <dbReference type="EMBL" id="MPC33236.1"/>
    </source>
</evidence>
<accession>A0A5B7EJ59</accession>
<feature type="compositionally biased region" description="Basic and acidic residues" evidence="1">
    <location>
        <begin position="1"/>
        <end position="10"/>
    </location>
</feature>
<name>A0A5B7EJ59_PORTR</name>
<comment type="caution">
    <text evidence="2">The sequence shown here is derived from an EMBL/GenBank/DDBJ whole genome shotgun (WGS) entry which is preliminary data.</text>
</comment>
<gene>
    <name evidence="2" type="ORF">E2C01_026579</name>
</gene>
<dbReference type="EMBL" id="VSRR010002788">
    <property type="protein sequence ID" value="MPC33236.1"/>
    <property type="molecule type" value="Genomic_DNA"/>
</dbReference>
<evidence type="ECO:0000313" key="3">
    <source>
        <dbReference type="Proteomes" id="UP000324222"/>
    </source>
</evidence>
<dbReference type="AlphaFoldDB" id="A0A5B7EJ59"/>
<sequence>MGGKGRHGDGLGRGVGWTNKGHGNRMTHRGKEFNGDLSRVLLWPAEGDAFVIQSWLTIARFVVFDKIRAKNAKENVTIISVSCEM</sequence>
<organism evidence="2 3">
    <name type="scientific">Portunus trituberculatus</name>
    <name type="common">Swimming crab</name>
    <name type="synonym">Neptunus trituberculatus</name>
    <dbReference type="NCBI Taxonomy" id="210409"/>
    <lineage>
        <taxon>Eukaryota</taxon>
        <taxon>Metazoa</taxon>
        <taxon>Ecdysozoa</taxon>
        <taxon>Arthropoda</taxon>
        <taxon>Crustacea</taxon>
        <taxon>Multicrustacea</taxon>
        <taxon>Malacostraca</taxon>
        <taxon>Eumalacostraca</taxon>
        <taxon>Eucarida</taxon>
        <taxon>Decapoda</taxon>
        <taxon>Pleocyemata</taxon>
        <taxon>Brachyura</taxon>
        <taxon>Eubrachyura</taxon>
        <taxon>Portunoidea</taxon>
        <taxon>Portunidae</taxon>
        <taxon>Portuninae</taxon>
        <taxon>Portunus</taxon>
    </lineage>
</organism>
<proteinExistence type="predicted"/>
<protein>
    <submittedName>
        <fullName evidence="2">Uncharacterized protein</fullName>
    </submittedName>
</protein>
<evidence type="ECO:0000256" key="1">
    <source>
        <dbReference type="SAM" id="MobiDB-lite"/>
    </source>
</evidence>
<dbReference type="Proteomes" id="UP000324222">
    <property type="component" value="Unassembled WGS sequence"/>
</dbReference>
<keyword evidence="3" id="KW-1185">Reference proteome</keyword>
<reference evidence="2 3" key="1">
    <citation type="submission" date="2019-05" db="EMBL/GenBank/DDBJ databases">
        <title>Another draft genome of Portunus trituberculatus and its Hox gene families provides insights of decapod evolution.</title>
        <authorList>
            <person name="Jeong J.-H."/>
            <person name="Song I."/>
            <person name="Kim S."/>
            <person name="Choi T."/>
            <person name="Kim D."/>
            <person name="Ryu S."/>
            <person name="Kim W."/>
        </authorList>
    </citation>
    <scope>NUCLEOTIDE SEQUENCE [LARGE SCALE GENOMIC DNA]</scope>
    <source>
        <tissue evidence="2">Muscle</tissue>
    </source>
</reference>